<feature type="domain" description="Alpha-ketoglutarate-dependent dioxygenase AlkB-like" evidence="1">
    <location>
        <begin position="69"/>
        <end position="277"/>
    </location>
</feature>
<dbReference type="OrthoDB" id="28127at2759"/>
<dbReference type="EMBL" id="KL198028">
    <property type="protein sequence ID" value="KDQ16203.1"/>
    <property type="molecule type" value="Genomic_DNA"/>
</dbReference>
<dbReference type="InterPro" id="IPR032870">
    <property type="entry name" value="ALKBH7-like"/>
</dbReference>
<proteinExistence type="predicted"/>
<dbReference type="InterPro" id="IPR027450">
    <property type="entry name" value="AlkB-like"/>
</dbReference>
<dbReference type="GO" id="GO:0006974">
    <property type="term" value="P:DNA damage response"/>
    <property type="evidence" value="ECO:0007669"/>
    <property type="project" value="InterPro"/>
</dbReference>
<dbReference type="PANTHER" id="PTHR21052:SF0">
    <property type="entry name" value="ALPHA-KETOGLUTARATE-DEPENDENT DIOXYGENASE ALKB HOMOLOG 7, MITOCHONDRIAL"/>
    <property type="match status" value="1"/>
</dbReference>
<dbReference type="STRING" id="930990.A0A067MKA4"/>
<dbReference type="InParanoid" id="A0A067MKA4"/>
<dbReference type="GO" id="GO:0016706">
    <property type="term" value="F:2-oxoglutarate-dependent dioxygenase activity"/>
    <property type="evidence" value="ECO:0007669"/>
    <property type="project" value="TreeGrafter"/>
</dbReference>
<accession>A0A067MKA4</accession>
<dbReference type="Proteomes" id="UP000027195">
    <property type="component" value="Unassembled WGS sequence"/>
</dbReference>
<dbReference type="PANTHER" id="PTHR21052">
    <property type="entry name" value="SPERMATOGENESIS ASSOCIATED 11-RELATED"/>
    <property type="match status" value="1"/>
</dbReference>
<dbReference type="GO" id="GO:0005759">
    <property type="term" value="C:mitochondrial matrix"/>
    <property type="evidence" value="ECO:0007669"/>
    <property type="project" value="TreeGrafter"/>
</dbReference>
<dbReference type="Pfam" id="PF13532">
    <property type="entry name" value="2OG-FeII_Oxy_2"/>
    <property type="match status" value="1"/>
</dbReference>
<dbReference type="HOGENOM" id="CLU_080229_0_0_1"/>
<dbReference type="Gene3D" id="2.60.120.590">
    <property type="entry name" value="Alpha-ketoglutarate-dependent dioxygenase AlkB-like"/>
    <property type="match status" value="1"/>
</dbReference>
<dbReference type="InterPro" id="IPR037151">
    <property type="entry name" value="AlkB-like_sf"/>
</dbReference>
<organism evidence="2 3">
    <name type="scientific">Botryobasidium botryosum (strain FD-172 SS1)</name>
    <dbReference type="NCBI Taxonomy" id="930990"/>
    <lineage>
        <taxon>Eukaryota</taxon>
        <taxon>Fungi</taxon>
        <taxon>Dikarya</taxon>
        <taxon>Basidiomycota</taxon>
        <taxon>Agaricomycotina</taxon>
        <taxon>Agaricomycetes</taxon>
        <taxon>Cantharellales</taxon>
        <taxon>Botryobasidiaceae</taxon>
        <taxon>Botryobasidium</taxon>
    </lineage>
</organism>
<dbReference type="AlphaFoldDB" id="A0A067MKA4"/>
<evidence type="ECO:0000313" key="2">
    <source>
        <dbReference type="EMBL" id="KDQ16203.1"/>
    </source>
</evidence>
<dbReference type="GO" id="GO:0006631">
    <property type="term" value="P:fatty acid metabolic process"/>
    <property type="evidence" value="ECO:0007669"/>
    <property type="project" value="TreeGrafter"/>
</dbReference>
<sequence length="287" mass="32198">MNFIATPRKLVVSHLQSRLRPAFTCFKIKRLFSRPASGACDLTTSPRVDLARLSADARTIPALHRDFQLFPVFLNSKEQHVLLSCALKKLDEVMGVPRDARKRRRQWAQDNEHAHTAGNDINSLFPPEDTCTFEEGHYDGVIRHFRETQITQWPASSPPLLTAVLARAHSTLLPHVLPDQIQTHLLHLAAAGEILPHVDNIQASGGIIVGISLGAERVVRFSRVDDENKGEWFDVLLPSGSAYVQRDTVRYKYEHSVSKGGVFRGREVKGGQRLSIMMRDRLSTTPS</sequence>
<protein>
    <recommendedName>
        <fullName evidence="1">Alpha-ketoglutarate-dependent dioxygenase AlkB-like domain-containing protein</fullName>
    </recommendedName>
</protein>
<reference evidence="3" key="1">
    <citation type="journal article" date="2014" name="Proc. Natl. Acad. Sci. U.S.A.">
        <title>Extensive sampling of basidiomycete genomes demonstrates inadequacy of the white-rot/brown-rot paradigm for wood decay fungi.</title>
        <authorList>
            <person name="Riley R."/>
            <person name="Salamov A.A."/>
            <person name="Brown D.W."/>
            <person name="Nagy L.G."/>
            <person name="Floudas D."/>
            <person name="Held B.W."/>
            <person name="Levasseur A."/>
            <person name="Lombard V."/>
            <person name="Morin E."/>
            <person name="Otillar R."/>
            <person name="Lindquist E.A."/>
            <person name="Sun H."/>
            <person name="LaButti K.M."/>
            <person name="Schmutz J."/>
            <person name="Jabbour D."/>
            <person name="Luo H."/>
            <person name="Baker S.E."/>
            <person name="Pisabarro A.G."/>
            <person name="Walton J.D."/>
            <person name="Blanchette R.A."/>
            <person name="Henrissat B."/>
            <person name="Martin F."/>
            <person name="Cullen D."/>
            <person name="Hibbett D.S."/>
            <person name="Grigoriev I.V."/>
        </authorList>
    </citation>
    <scope>NUCLEOTIDE SEQUENCE [LARGE SCALE GENOMIC DNA]</scope>
    <source>
        <strain evidence="3">FD-172 SS1</strain>
    </source>
</reference>
<dbReference type="SUPFAM" id="SSF51197">
    <property type="entry name" value="Clavaminate synthase-like"/>
    <property type="match status" value="1"/>
</dbReference>
<name>A0A067MKA4_BOTB1</name>
<evidence type="ECO:0000313" key="3">
    <source>
        <dbReference type="Proteomes" id="UP000027195"/>
    </source>
</evidence>
<gene>
    <name evidence="2" type="ORF">BOTBODRAFT_157001</name>
</gene>
<evidence type="ECO:0000259" key="1">
    <source>
        <dbReference type="Pfam" id="PF13532"/>
    </source>
</evidence>
<keyword evidence="3" id="KW-1185">Reference proteome</keyword>